<dbReference type="Gene3D" id="1.10.510.10">
    <property type="entry name" value="Transferase(Phosphotransferase) domain 1"/>
    <property type="match status" value="1"/>
</dbReference>
<dbReference type="AlphaFoldDB" id="A0A4Q9M967"/>
<feature type="compositionally biased region" description="Basic and acidic residues" evidence="1">
    <location>
        <begin position="693"/>
        <end position="706"/>
    </location>
</feature>
<reference evidence="3" key="1">
    <citation type="submission" date="2019-01" db="EMBL/GenBank/DDBJ databases">
        <title>Draft genome sequences of three monokaryotic isolates of the white-rot basidiomycete fungus Dichomitus squalens.</title>
        <authorList>
            <consortium name="DOE Joint Genome Institute"/>
            <person name="Lopez S.C."/>
            <person name="Andreopoulos B."/>
            <person name="Pangilinan J."/>
            <person name="Lipzen A."/>
            <person name="Riley R."/>
            <person name="Ahrendt S."/>
            <person name="Ng V."/>
            <person name="Barry K."/>
            <person name="Daum C."/>
            <person name="Grigoriev I.V."/>
            <person name="Hilden K.S."/>
            <person name="Makela M.R."/>
            <person name="de Vries R.P."/>
        </authorList>
    </citation>
    <scope>NUCLEOTIDE SEQUENCE [LARGE SCALE GENOMIC DNA]</scope>
    <source>
        <strain evidence="3">OM18370.1</strain>
    </source>
</reference>
<name>A0A4Q9M967_9APHY</name>
<dbReference type="Pfam" id="PF17667">
    <property type="entry name" value="Pkinase_fungal"/>
    <property type="match status" value="2"/>
</dbReference>
<accession>A0A4Q9M967</accession>
<feature type="domain" description="Fungal-type protein kinase" evidence="2">
    <location>
        <begin position="139"/>
        <end position="229"/>
    </location>
</feature>
<organism evidence="3">
    <name type="scientific">Dichomitus squalens</name>
    <dbReference type="NCBI Taxonomy" id="114155"/>
    <lineage>
        <taxon>Eukaryota</taxon>
        <taxon>Fungi</taxon>
        <taxon>Dikarya</taxon>
        <taxon>Basidiomycota</taxon>
        <taxon>Agaricomycotina</taxon>
        <taxon>Agaricomycetes</taxon>
        <taxon>Polyporales</taxon>
        <taxon>Polyporaceae</taxon>
        <taxon>Dichomitus</taxon>
    </lineage>
</organism>
<feature type="region of interest" description="Disordered" evidence="1">
    <location>
        <begin position="376"/>
        <end position="444"/>
    </location>
</feature>
<dbReference type="SUPFAM" id="SSF56112">
    <property type="entry name" value="Protein kinase-like (PK-like)"/>
    <property type="match status" value="1"/>
</dbReference>
<protein>
    <recommendedName>
        <fullName evidence="2">Fungal-type protein kinase domain-containing protein</fullName>
    </recommendedName>
</protein>
<feature type="region of interest" description="Disordered" evidence="1">
    <location>
        <begin position="787"/>
        <end position="817"/>
    </location>
</feature>
<dbReference type="GO" id="GO:0004672">
    <property type="term" value="F:protein kinase activity"/>
    <property type="evidence" value="ECO:0007669"/>
    <property type="project" value="InterPro"/>
</dbReference>
<proteinExistence type="predicted"/>
<dbReference type="PANTHER" id="PTHR38248">
    <property type="entry name" value="FUNK1 6"/>
    <property type="match status" value="1"/>
</dbReference>
<feature type="compositionally biased region" description="Low complexity" evidence="1">
    <location>
        <begin position="398"/>
        <end position="419"/>
    </location>
</feature>
<feature type="region of interest" description="Disordered" evidence="1">
    <location>
        <begin position="681"/>
        <end position="706"/>
    </location>
</feature>
<dbReference type="Proteomes" id="UP000292957">
    <property type="component" value="Unassembled WGS sequence"/>
</dbReference>
<evidence type="ECO:0000256" key="1">
    <source>
        <dbReference type="SAM" id="MobiDB-lite"/>
    </source>
</evidence>
<dbReference type="EMBL" id="ML143498">
    <property type="protein sequence ID" value="TBU23680.1"/>
    <property type="molecule type" value="Genomic_DNA"/>
</dbReference>
<dbReference type="PANTHER" id="PTHR38248:SF2">
    <property type="entry name" value="FUNK1 11"/>
    <property type="match status" value="1"/>
</dbReference>
<feature type="domain" description="Fungal-type protein kinase" evidence="2">
    <location>
        <begin position="295"/>
        <end position="580"/>
    </location>
</feature>
<gene>
    <name evidence="3" type="ORF">BD311DRAFT_768044</name>
</gene>
<evidence type="ECO:0000313" key="3">
    <source>
        <dbReference type="EMBL" id="TBU23680.1"/>
    </source>
</evidence>
<feature type="region of interest" description="Disordered" evidence="1">
    <location>
        <begin position="15"/>
        <end position="34"/>
    </location>
</feature>
<evidence type="ECO:0000259" key="2">
    <source>
        <dbReference type="Pfam" id="PF17667"/>
    </source>
</evidence>
<dbReference type="InterPro" id="IPR040976">
    <property type="entry name" value="Pkinase_fungal"/>
</dbReference>
<dbReference type="PROSITE" id="PS00109">
    <property type="entry name" value="PROTEIN_KINASE_TYR"/>
    <property type="match status" value="1"/>
</dbReference>
<sequence>MAHAAVLAEKEEFSDAFFPPPTTSTTPSLPKPRIKSNPFASLADADNMKEAEVRAKFTRAINKHNLIPGFKVAECGERPDAWEPEDAEYKLKVDAAVYLSKDAPTDSRPHWADQIIPIEFKRDTVALDPFDDSKENINTSTDTRRKVRGQIISYAEFIFAVQQRVALFMFVVIGKQIRFVRWDRSGAVVTRSLNYVENWRFLCEILWRISNSSVSDLGLDPTATRLYPDDADYQRMDADALPNDSDADDTERDLMPEELADDSKYVFKYVREMFAKSIHATWPRYRVEVPYGPSMRTFLIAKPSFRAKGLAGRGTRGYVAVDCESGEFVWLKDTWRAHYILIDPEGDILQKLNDAKIANVPTLVCHGDIAKQTTLTPDWWEAKNPPMSDHVSSTEGDPSQAPSASASTSRRTHAQSSSSLKRKRGDERSGNGASGPRTGWRDDCPLRHHQHYRVVEKEVARSLVDFKNGRQLLCVVSDCVYAHSKAATNPKTKLLHRDISGGNILILPKVSKEEDGTRALKWTGILVDWEMSKPLQNTASRPRQPERTGTWQFLSVALLSRPKIVEICDELESFLYVIIYYAVRYLRSNLDGHAVGNWIDTFFDTYGVTRDAYTCGDKKIATIKEGVLVLANDENLKFNSPMDELLSNLLMWFRAHYIVTKHKRRQDQEKALRYNAALPPDGVPLRKARKPRRDGSEMTNREDRSKHELVDFSKPTEMEYKYAVYVLEHTRMMNLLDDIAYEREWLSGDRTPDRIPSDWAAPVRPEGPTVPASFASNLHKKPKISREDGMVTMPPFPFPHANSGIPKTPEKKRVSRA</sequence>
<dbReference type="InterPro" id="IPR008266">
    <property type="entry name" value="Tyr_kinase_AS"/>
</dbReference>
<feature type="compositionally biased region" description="Basic and acidic residues" evidence="1">
    <location>
        <begin position="808"/>
        <end position="817"/>
    </location>
</feature>
<dbReference type="OrthoDB" id="2755487at2759"/>
<dbReference type="InterPro" id="IPR011009">
    <property type="entry name" value="Kinase-like_dom_sf"/>
</dbReference>